<evidence type="ECO:0000256" key="5">
    <source>
        <dbReference type="SAM" id="Phobius"/>
    </source>
</evidence>
<comment type="subcellular location">
    <subcellularLocation>
        <location evidence="1">Membrane</location>
        <topology evidence="1">Multi-pass membrane protein</topology>
    </subcellularLocation>
</comment>
<feature type="transmembrane region" description="Helical" evidence="5">
    <location>
        <begin position="198"/>
        <end position="218"/>
    </location>
</feature>
<feature type="transmembrane region" description="Helical" evidence="5">
    <location>
        <begin position="88"/>
        <end position="112"/>
    </location>
</feature>
<keyword evidence="8" id="KW-1185">Reference proteome</keyword>
<dbReference type="EMBL" id="QDEB01006634">
    <property type="protein sequence ID" value="RZC42616.1"/>
    <property type="molecule type" value="Genomic_DNA"/>
</dbReference>
<feature type="transmembrane region" description="Helical" evidence="5">
    <location>
        <begin position="132"/>
        <end position="150"/>
    </location>
</feature>
<feature type="transmembrane region" description="Helical" evidence="5">
    <location>
        <begin position="275"/>
        <end position="297"/>
    </location>
</feature>
<accession>A0A482WBP6</accession>
<keyword evidence="2 5" id="KW-0812">Transmembrane</keyword>
<dbReference type="GO" id="GO:0015179">
    <property type="term" value="F:L-amino acid transmembrane transporter activity"/>
    <property type="evidence" value="ECO:0007669"/>
    <property type="project" value="TreeGrafter"/>
</dbReference>
<feature type="domain" description="Amino acid transporter transmembrane" evidence="6">
    <location>
        <begin position="1"/>
        <end position="389"/>
    </location>
</feature>
<gene>
    <name evidence="7" type="ORF">BDFB_009375</name>
</gene>
<dbReference type="Proteomes" id="UP000292052">
    <property type="component" value="Unassembled WGS sequence"/>
</dbReference>
<organism evidence="7 8">
    <name type="scientific">Asbolus verrucosus</name>
    <name type="common">Desert ironclad beetle</name>
    <dbReference type="NCBI Taxonomy" id="1661398"/>
    <lineage>
        <taxon>Eukaryota</taxon>
        <taxon>Metazoa</taxon>
        <taxon>Ecdysozoa</taxon>
        <taxon>Arthropoda</taxon>
        <taxon>Hexapoda</taxon>
        <taxon>Insecta</taxon>
        <taxon>Pterygota</taxon>
        <taxon>Neoptera</taxon>
        <taxon>Endopterygota</taxon>
        <taxon>Coleoptera</taxon>
        <taxon>Polyphaga</taxon>
        <taxon>Cucujiformia</taxon>
        <taxon>Tenebrionidae</taxon>
        <taxon>Pimeliinae</taxon>
        <taxon>Asbolus</taxon>
    </lineage>
</organism>
<dbReference type="PANTHER" id="PTHR22950:SF349">
    <property type="entry name" value="AMINO ACID TRANSPORTER TRANSMEMBRANE DOMAIN-CONTAINING PROTEIN"/>
    <property type="match status" value="1"/>
</dbReference>
<reference evidence="7 8" key="1">
    <citation type="submission" date="2017-03" db="EMBL/GenBank/DDBJ databases">
        <title>Genome of the blue death feigning beetle - Asbolus verrucosus.</title>
        <authorList>
            <person name="Rider S.D."/>
        </authorList>
    </citation>
    <scope>NUCLEOTIDE SEQUENCE [LARGE SCALE GENOMIC DNA]</scope>
    <source>
        <strain evidence="7">Butters</strain>
        <tissue evidence="7">Head and leg muscle</tissue>
    </source>
</reference>
<feature type="transmembrane region" description="Helical" evidence="5">
    <location>
        <begin position="317"/>
        <end position="338"/>
    </location>
</feature>
<feature type="non-terminal residue" evidence="7">
    <location>
        <position position="390"/>
    </location>
</feature>
<feature type="transmembrane region" description="Helical" evidence="5">
    <location>
        <begin position="230"/>
        <end position="255"/>
    </location>
</feature>
<dbReference type="AlphaFoldDB" id="A0A482WBP6"/>
<dbReference type="PANTHER" id="PTHR22950">
    <property type="entry name" value="AMINO ACID TRANSPORTER"/>
    <property type="match status" value="1"/>
</dbReference>
<comment type="caution">
    <text evidence="7">The sequence shown here is derived from an EMBL/GenBank/DDBJ whole genome shotgun (WGS) entry which is preliminary data.</text>
</comment>
<dbReference type="STRING" id="1661398.A0A482WBP6"/>
<evidence type="ECO:0000313" key="8">
    <source>
        <dbReference type="Proteomes" id="UP000292052"/>
    </source>
</evidence>
<evidence type="ECO:0000256" key="3">
    <source>
        <dbReference type="ARBA" id="ARBA00022989"/>
    </source>
</evidence>
<evidence type="ECO:0000256" key="2">
    <source>
        <dbReference type="ARBA" id="ARBA00022692"/>
    </source>
</evidence>
<dbReference type="OrthoDB" id="1684102at2759"/>
<keyword evidence="4 5" id="KW-0472">Membrane</keyword>
<evidence type="ECO:0000259" key="6">
    <source>
        <dbReference type="Pfam" id="PF01490"/>
    </source>
</evidence>
<protein>
    <submittedName>
        <fullName evidence="7">Proton-coupled amino acid transporter 1-like</fullName>
    </submittedName>
</protein>
<proteinExistence type="predicted"/>
<dbReference type="Pfam" id="PF01490">
    <property type="entry name" value="Aa_trans"/>
    <property type="match status" value="1"/>
</dbReference>
<dbReference type="GO" id="GO:0005774">
    <property type="term" value="C:vacuolar membrane"/>
    <property type="evidence" value="ECO:0007669"/>
    <property type="project" value="TreeGrafter"/>
</dbReference>
<evidence type="ECO:0000256" key="4">
    <source>
        <dbReference type="ARBA" id="ARBA00023136"/>
    </source>
</evidence>
<keyword evidence="3 5" id="KW-1133">Transmembrane helix</keyword>
<evidence type="ECO:0000256" key="1">
    <source>
        <dbReference type="ARBA" id="ARBA00004141"/>
    </source>
</evidence>
<name>A0A482WBP6_ASBVE</name>
<evidence type="ECO:0000313" key="7">
    <source>
        <dbReference type="EMBL" id="RZC42616.1"/>
    </source>
</evidence>
<feature type="transmembrane region" description="Helical" evidence="5">
    <location>
        <begin position="157"/>
        <end position="178"/>
    </location>
</feature>
<dbReference type="InterPro" id="IPR013057">
    <property type="entry name" value="AA_transpt_TM"/>
</dbReference>
<sequence length="390" mass="43197">MHLVKGYVGTGIFALGQAFKCSGLLLGPLLLVLIALMNLNCQHILVKTAQKIAKAEEREDVKPSFAETVEYTVEASSIKCLRNNSRRFGFMTVIMLCVIELGFCCVYFVFIAEHLVEITSAYGFLKEKDKDSIHIMLTIILVPMWLSTFLGNLKLLLPLSVLANILLSCGVMIVFYFTTKDGLVPASERNLVSSYKDLPLYFGIALFSFEGITFILPLQSEMKHPEKFSSNFGVLNVGMTLVCLLFAAVGILSYWKFGEEVEASVILNLPFEDPLAKAAKFLICVAVLLTFTLHMYIPFEVTYPLFYRKYGPFKHNLLAMCLYRILLAHVVPFLALFISLLGASSGATLALIIPPILELIAFKDELSYIQISKDILIIAVGVVGAVTGTV</sequence>
<feature type="transmembrane region" description="Helical" evidence="5">
    <location>
        <begin position="12"/>
        <end position="37"/>
    </location>
</feature>